<organism evidence="2 3">
    <name type="scientific">Pedobacter polaris</name>
    <dbReference type="NCBI Taxonomy" id="2571273"/>
    <lineage>
        <taxon>Bacteria</taxon>
        <taxon>Pseudomonadati</taxon>
        <taxon>Bacteroidota</taxon>
        <taxon>Sphingobacteriia</taxon>
        <taxon>Sphingobacteriales</taxon>
        <taxon>Sphingobacteriaceae</taxon>
        <taxon>Pedobacter</taxon>
    </lineage>
</organism>
<proteinExistence type="predicted"/>
<comment type="caution">
    <text evidence="2">The sequence shown here is derived from an EMBL/GenBank/DDBJ whole genome shotgun (WGS) entry which is preliminary data.</text>
</comment>
<evidence type="ECO:0000256" key="1">
    <source>
        <dbReference type="SAM" id="SignalP"/>
    </source>
</evidence>
<gene>
    <name evidence="2" type="ORF">FA048_07490</name>
</gene>
<dbReference type="InterPro" id="IPR011250">
    <property type="entry name" value="OMP/PagP_B-barrel"/>
</dbReference>
<dbReference type="EMBL" id="SWBR01000002">
    <property type="protein sequence ID" value="TKC10044.1"/>
    <property type="molecule type" value="Genomic_DNA"/>
</dbReference>
<protein>
    <submittedName>
        <fullName evidence="2">Porin family protein</fullName>
    </submittedName>
</protein>
<keyword evidence="3" id="KW-1185">Reference proteome</keyword>
<dbReference type="RefSeq" id="WP_136839619.1">
    <property type="nucleotide sequence ID" value="NZ_SWBR01000002.1"/>
</dbReference>
<name>A0A4U1CQU3_9SPHI</name>
<accession>A0A4U1CQU3</accession>
<dbReference type="OrthoDB" id="791021at2"/>
<feature type="chain" id="PRO_5020821652" evidence="1">
    <location>
        <begin position="26"/>
        <end position="180"/>
    </location>
</feature>
<sequence length="180" mass="19114">MKITTKILMSAFLIAGTLISSDLKAQTMPMSSNGLGFKIGIGAGAGIVRDSSPFSYGLGADVRLQLDLAPAVALTASGGYTRLMAKEASPFADYDFIPAVGGVKVFPIKRMYITGLLGAGFAIQEGSKTSFIFGGGTGYEWNNGLELSVRYEGYQQDGTSTTYQPVNGQYALRLGYNFKM</sequence>
<evidence type="ECO:0000313" key="3">
    <source>
        <dbReference type="Proteomes" id="UP000309488"/>
    </source>
</evidence>
<dbReference type="SUPFAM" id="SSF56925">
    <property type="entry name" value="OMPA-like"/>
    <property type="match status" value="1"/>
</dbReference>
<dbReference type="AlphaFoldDB" id="A0A4U1CQU3"/>
<reference evidence="2 3" key="1">
    <citation type="submission" date="2019-04" db="EMBL/GenBank/DDBJ databases">
        <title>Pedobacter sp. RP-3-22 sp. nov., isolated from Arctic soil.</title>
        <authorList>
            <person name="Dahal R.H."/>
            <person name="Kim D.-U."/>
        </authorList>
    </citation>
    <scope>NUCLEOTIDE SEQUENCE [LARGE SCALE GENOMIC DNA]</scope>
    <source>
        <strain evidence="2 3">RP-3-22</strain>
    </source>
</reference>
<evidence type="ECO:0000313" key="2">
    <source>
        <dbReference type="EMBL" id="TKC10044.1"/>
    </source>
</evidence>
<dbReference type="Proteomes" id="UP000309488">
    <property type="component" value="Unassembled WGS sequence"/>
</dbReference>
<keyword evidence="1" id="KW-0732">Signal</keyword>
<feature type="signal peptide" evidence="1">
    <location>
        <begin position="1"/>
        <end position="25"/>
    </location>
</feature>